<protein>
    <recommendedName>
        <fullName evidence="4">TRAP transporter TAXI family solute receptor</fullName>
    </recommendedName>
</protein>
<evidence type="ECO:0008006" key="4">
    <source>
        <dbReference type="Google" id="ProtNLM"/>
    </source>
</evidence>
<dbReference type="InterPro" id="IPR011852">
    <property type="entry name" value="TRAP_TAXI"/>
</dbReference>
<dbReference type="Pfam" id="PF16868">
    <property type="entry name" value="NMT1_3"/>
    <property type="match status" value="1"/>
</dbReference>
<organism evidence="2 3">
    <name type="scientific">Scopulibacillus darangshiensis</name>
    <dbReference type="NCBI Taxonomy" id="442528"/>
    <lineage>
        <taxon>Bacteria</taxon>
        <taxon>Bacillati</taxon>
        <taxon>Bacillota</taxon>
        <taxon>Bacilli</taxon>
        <taxon>Bacillales</taxon>
        <taxon>Sporolactobacillaceae</taxon>
        <taxon>Scopulibacillus</taxon>
    </lineage>
</organism>
<dbReference type="Proteomes" id="UP000295416">
    <property type="component" value="Unassembled WGS sequence"/>
</dbReference>
<feature type="compositionally biased region" description="Low complexity" evidence="1">
    <location>
        <begin position="30"/>
        <end position="43"/>
    </location>
</feature>
<reference evidence="2 3" key="1">
    <citation type="submission" date="2019-03" db="EMBL/GenBank/DDBJ databases">
        <title>Genomic Encyclopedia of Type Strains, Phase IV (KMG-IV): sequencing the most valuable type-strain genomes for metagenomic binning, comparative biology and taxonomic classification.</title>
        <authorList>
            <person name="Goeker M."/>
        </authorList>
    </citation>
    <scope>NUCLEOTIDE SEQUENCE [LARGE SCALE GENOMIC DNA]</scope>
    <source>
        <strain evidence="2 3">DSM 19377</strain>
    </source>
</reference>
<evidence type="ECO:0000313" key="3">
    <source>
        <dbReference type="Proteomes" id="UP000295416"/>
    </source>
</evidence>
<feature type="region of interest" description="Disordered" evidence="1">
    <location>
        <begin position="25"/>
        <end position="44"/>
    </location>
</feature>
<dbReference type="PANTHER" id="PTHR42941:SF1">
    <property type="entry name" value="SLL1037 PROTEIN"/>
    <property type="match status" value="1"/>
</dbReference>
<dbReference type="PANTHER" id="PTHR42941">
    <property type="entry name" value="SLL1037 PROTEIN"/>
    <property type="match status" value="1"/>
</dbReference>
<dbReference type="CDD" id="cd13520">
    <property type="entry name" value="PBP2_TAXI_TRAP"/>
    <property type="match status" value="1"/>
</dbReference>
<dbReference type="SUPFAM" id="SSF53850">
    <property type="entry name" value="Periplasmic binding protein-like II"/>
    <property type="match status" value="1"/>
</dbReference>
<evidence type="ECO:0000256" key="1">
    <source>
        <dbReference type="SAM" id="MobiDB-lite"/>
    </source>
</evidence>
<dbReference type="PROSITE" id="PS51257">
    <property type="entry name" value="PROKAR_LIPOPROTEIN"/>
    <property type="match status" value="1"/>
</dbReference>
<keyword evidence="3" id="KW-1185">Reference proteome</keyword>
<dbReference type="NCBIfam" id="TIGR02122">
    <property type="entry name" value="TRAP_TAXI"/>
    <property type="match status" value="1"/>
</dbReference>
<proteinExistence type="predicted"/>
<gene>
    <name evidence="2" type="ORF">EV207_15120</name>
</gene>
<name>A0A4R2NHM4_9BACL</name>
<sequence length="337" mass="36425">MRRLTFVMVFILVLTMSLLGCSRGGSETASSSEKNSGKSKSNGQIEINFGTGTTTGVYYPLGATLAKVWNKELSNVHVSSQSTDASVQNLNLMMQGKINMGLTTVGVLYEAYKGTGKFKDRPFKDVRVIAALYPNVGQVVTSKKTGIESVADFKGKGFVPGAPGSSTKVLSQRILAAYGLSFDDVKPQYVGFTEATDLMRNKRVAGAQIMAGIPTSAIVEIMSTANGKLVNLGDKEIKKLTDKYPWLFKYTIPAGTYDGQESDVTTVAQGNMIVVPKDMPEDTVYKLTKAMWEHIDAIRNSVSAAKNMKLDTATDGLSGIPLHQGAKKFYKEEGILK</sequence>
<dbReference type="AlphaFoldDB" id="A0A4R2NHM4"/>
<dbReference type="OrthoDB" id="9776669at2"/>
<dbReference type="EMBL" id="SLXK01000051">
    <property type="protein sequence ID" value="TCP20654.1"/>
    <property type="molecule type" value="Genomic_DNA"/>
</dbReference>
<accession>A0A4R2NHM4</accession>
<dbReference type="RefSeq" id="WP_132748019.1">
    <property type="nucleotide sequence ID" value="NZ_SLXK01000051.1"/>
</dbReference>
<comment type="caution">
    <text evidence="2">The sequence shown here is derived from an EMBL/GenBank/DDBJ whole genome shotgun (WGS) entry which is preliminary data.</text>
</comment>
<dbReference type="Gene3D" id="3.40.190.10">
    <property type="entry name" value="Periplasmic binding protein-like II"/>
    <property type="match status" value="2"/>
</dbReference>
<evidence type="ECO:0000313" key="2">
    <source>
        <dbReference type="EMBL" id="TCP20654.1"/>
    </source>
</evidence>